<dbReference type="AlphaFoldDB" id="A0A4U5Q6J5"/>
<dbReference type="Pfam" id="PF13041">
    <property type="entry name" value="PPR_2"/>
    <property type="match status" value="1"/>
</dbReference>
<dbReference type="EMBL" id="RCHU01000499">
    <property type="protein sequence ID" value="TKS03825.1"/>
    <property type="molecule type" value="Genomic_DNA"/>
</dbReference>
<accession>A0A4U5Q6J5</accession>
<dbReference type="NCBIfam" id="TIGR00756">
    <property type="entry name" value="PPR"/>
    <property type="match status" value="3"/>
</dbReference>
<evidence type="ECO:0000256" key="4">
    <source>
        <dbReference type="SAM" id="MobiDB-lite"/>
    </source>
</evidence>
<evidence type="ECO:0000256" key="2">
    <source>
        <dbReference type="ARBA" id="ARBA00022737"/>
    </source>
</evidence>
<dbReference type="PANTHER" id="PTHR47447">
    <property type="entry name" value="OS03G0856100 PROTEIN"/>
    <property type="match status" value="1"/>
</dbReference>
<evidence type="ECO:0000313" key="5">
    <source>
        <dbReference type="EMBL" id="TKS03825.1"/>
    </source>
</evidence>
<feature type="repeat" description="PPR" evidence="3">
    <location>
        <begin position="225"/>
        <end position="259"/>
    </location>
</feature>
<feature type="repeat" description="PPR" evidence="3">
    <location>
        <begin position="190"/>
        <end position="224"/>
    </location>
</feature>
<sequence length="268" mass="31672">MGYHIAFSKPFQLKPRKQPHLQARNLTQKPKTPNVAQEKTYQRIPRAKQQHRSPEKLEDIICRMMANRDWTTRLQNSIRALVPEFDHSLVYNVLHGARKPDHALQFFRWVERAGLIQHDRETHMKIIQILGRYSMLNHARCIVLEDMPKKGFELDEDMFVLLIDSYGKAGIVQESVKMFSKMKELGVERSVKSYDALFKVIVRKGRLRTAVRFYEDMKVRGISPDVVTYNTMINGYYRHKRMEEAEKLFAEMKAKGYCTYCDKLYDHD</sequence>
<comment type="similarity">
    <text evidence="1">Belongs to the PPR family. P subfamily.</text>
</comment>
<reference evidence="5" key="1">
    <citation type="submission" date="2018-10" db="EMBL/GenBank/DDBJ databases">
        <title>Population genomic analysis revealed the cold adaptation of white poplar.</title>
        <authorList>
            <person name="Liu Y.-J."/>
        </authorList>
    </citation>
    <scope>NUCLEOTIDE SEQUENCE [LARGE SCALE GENOMIC DNA]</scope>
    <source>
        <strain evidence="5">PAL-ZL1</strain>
    </source>
</reference>
<feature type="compositionally biased region" description="Polar residues" evidence="4">
    <location>
        <begin position="24"/>
        <end position="39"/>
    </location>
</feature>
<keyword evidence="2" id="KW-0677">Repeat</keyword>
<evidence type="ECO:0000256" key="1">
    <source>
        <dbReference type="ARBA" id="ARBA00007626"/>
    </source>
</evidence>
<dbReference type="PROSITE" id="PS51375">
    <property type="entry name" value="PPR"/>
    <property type="match status" value="3"/>
</dbReference>
<organism evidence="5">
    <name type="scientific">Populus alba</name>
    <name type="common">White poplar</name>
    <dbReference type="NCBI Taxonomy" id="43335"/>
    <lineage>
        <taxon>Eukaryota</taxon>
        <taxon>Viridiplantae</taxon>
        <taxon>Streptophyta</taxon>
        <taxon>Embryophyta</taxon>
        <taxon>Tracheophyta</taxon>
        <taxon>Spermatophyta</taxon>
        <taxon>Magnoliopsida</taxon>
        <taxon>eudicotyledons</taxon>
        <taxon>Gunneridae</taxon>
        <taxon>Pentapetalae</taxon>
        <taxon>rosids</taxon>
        <taxon>fabids</taxon>
        <taxon>Malpighiales</taxon>
        <taxon>Salicaceae</taxon>
        <taxon>Saliceae</taxon>
        <taxon>Populus</taxon>
    </lineage>
</organism>
<dbReference type="PANTHER" id="PTHR47447:SF28">
    <property type="entry name" value="PENTACOTRIPEPTIDE-REPEAT REGION OF PRORP DOMAIN-CONTAINING PROTEIN"/>
    <property type="match status" value="1"/>
</dbReference>
<evidence type="ECO:0008006" key="6">
    <source>
        <dbReference type="Google" id="ProtNLM"/>
    </source>
</evidence>
<dbReference type="InterPro" id="IPR002885">
    <property type="entry name" value="PPR_rpt"/>
</dbReference>
<dbReference type="InterPro" id="IPR011990">
    <property type="entry name" value="TPR-like_helical_dom_sf"/>
</dbReference>
<evidence type="ECO:0000256" key="3">
    <source>
        <dbReference type="PROSITE-ProRule" id="PRU00708"/>
    </source>
</evidence>
<dbReference type="Pfam" id="PF01535">
    <property type="entry name" value="PPR"/>
    <property type="match status" value="1"/>
</dbReference>
<gene>
    <name evidence="5" type="ORF">D5086_0000149170</name>
</gene>
<proteinExistence type="inferred from homology"/>
<feature type="region of interest" description="Disordered" evidence="4">
    <location>
        <begin position="17"/>
        <end position="55"/>
    </location>
</feature>
<dbReference type="STRING" id="43335.A0A4U5Q6J5"/>
<name>A0A4U5Q6J5_POPAL</name>
<comment type="caution">
    <text evidence="5">The sequence shown here is derived from an EMBL/GenBank/DDBJ whole genome shotgun (WGS) entry which is preliminary data.</text>
</comment>
<dbReference type="Gene3D" id="1.25.40.10">
    <property type="entry name" value="Tetratricopeptide repeat domain"/>
    <property type="match status" value="2"/>
</dbReference>
<protein>
    <recommendedName>
        <fullName evidence="6">Pentatricopeptide repeat-containing protein</fullName>
    </recommendedName>
</protein>
<feature type="repeat" description="PPR" evidence="3">
    <location>
        <begin position="155"/>
        <end position="189"/>
    </location>
</feature>